<keyword evidence="2" id="KW-1185">Reference proteome</keyword>
<evidence type="ECO:0000313" key="2">
    <source>
        <dbReference type="Proteomes" id="UP001224838"/>
    </source>
</evidence>
<evidence type="ECO:0000313" key="1">
    <source>
        <dbReference type="EMBL" id="WLH00342.1"/>
    </source>
</evidence>
<gene>
    <name evidence="1" type="ORF">PSH92_23770</name>
</gene>
<accession>A0ABY9F9P8</accession>
<dbReference type="EMBL" id="CP117451">
    <property type="protein sequence ID" value="WLH00342.1"/>
    <property type="molecule type" value="Genomic_DNA"/>
</dbReference>
<name>A0ABY9F9P8_9PSED</name>
<protein>
    <submittedName>
        <fullName evidence="1">Uncharacterized protein</fullName>
    </submittedName>
</protein>
<organism evidence="1 2">
    <name type="scientific">Pseudomonas beijingensis</name>
    <dbReference type="NCBI Taxonomy" id="2954101"/>
    <lineage>
        <taxon>Bacteria</taxon>
        <taxon>Pseudomonadati</taxon>
        <taxon>Pseudomonadota</taxon>
        <taxon>Gammaproteobacteria</taxon>
        <taxon>Pseudomonadales</taxon>
        <taxon>Pseudomonadaceae</taxon>
        <taxon>Pseudomonas</taxon>
    </lineage>
</organism>
<reference evidence="1 2" key="1">
    <citation type="submission" date="2023-02" db="EMBL/GenBank/DDBJ databases">
        <title>Evolution of Hrp T3SS in non-pathogenic Pseudomonas fluorescens.</title>
        <authorList>
            <person name="Liao K."/>
            <person name="Wei H."/>
            <person name="Gu Y."/>
        </authorList>
    </citation>
    <scope>NUCLEOTIDE SEQUENCE [LARGE SCALE GENOMIC DNA]</scope>
    <source>
        <strain evidence="1 2">FP2034</strain>
    </source>
</reference>
<sequence>MSNRFHLSDPLNIEGWEIVETFERFTLYEEFAERIDDALDLIRNGQEHWASHLKDGEWSVESVRVLANVRRLSSNISQQFERSRDDLPRCIRWVAGESANSAINDSQYIAALAIDRACRAIETLERWLSGFDTDVRSGNFESLAALNAEASNDVAEFMMEVRHELAHLEIEAREAVADLIGTARNYMTLANVYASPVLSSADKIRISATARKAGYSSANIRREAVIDRNQSICSHAKRLLSDGRSDREVVGIIVGTDSALKTPSGVAKLSTKQIRNILVEGGVLSAAVRK</sequence>
<dbReference type="Proteomes" id="UP001224838">
    <property type="component" value="Chromosome"/>
</dbReference>
<dbReference type="RefSeq" id="WP_305468482.1">
    <property type="nucleotide sequence ID" value="NZ_CP117451.1"/>
</dbReference>
<proteinExistence type="predicted"/>